<comment type="caution">
    <text evidence="1">The sequence shown here is derived from an EMBL/GenBank/DDBJ whole genome shotgun (WGS) entry which is preliminary data.</text>
</comment>
<proteinExistence type="predicted"/>
<keyword evidence="2" id="KW-1185">Reference proteome</keyword>
<protein>
    <recommendedName>
        <fullName evidence="3">DUF4270 domain-containing protein</fullName>
    </recommendedName>
</protein>
<dbReference type="EMBL" id="JMTM01000060">
    <property type="protein sequence ID" value="OAZ03511.1"/>
    <property type="molecule type" value="Genomic_DNA"/>
</dbReference>
<dbReference type="OrthoDB" id="1466062at2"/>
<dbReference type="AlphaFoldDB" id="A0A199XQI1"/>
<organism evidence="1 2">
    <name type="scientific">Flavobacterium succinicans</name>
    <dbReference type="NCBI Taxonomy" id="29536"/>
    <lineage>
        <taxon>Bacteria</taxon>
        <taxon>Pseudomonadati</taxon>
        <taxon>Bacteroidota</taxon>
        <taxon>Flavobacteriia</taxon>
        <taxon>Flavobacteriales</taxon>
        <taxon>Flavobacteriaceae</taxon>
        <taxon>Flavobacterium</taxon>
    </lineage>
</organism>
<sequence length="543" mass="59799">MYNTALVKKLFILCGFFILFSCDKDYNVIGEDLIGDNNFELGKYYSAVKAYNQGTGVVQTDNLAVNALGTYTNSAFGTTSASFATQLSLASVGPTIGANAVMDSVVMTIPYYSTVKSTDATTGIRTYELDSVYGTAKAPFKLSVYESGFFMRDLDPATNFKEKQAYYSNQKNDFDGLKIGSRLNDAADVKQNDAFYFDPKEIAETTIDEETKKSTTKRTAPAMRLKLSNAFFTTKVLNAPSGKLTSNETFKNYFRGLYFKVEKTGTDESMAMINFKRAGSTQNVIRLYYKEDLSTTTNGVTTVKRVNKTLDLNIDGNTVNFLEQSNLNPDYSNAITNFNPTSGDSKLYLKGGVGSLAVVELFGSDNDNNGIADELEKIRKNGWLINEANLVFHIDAVAMKNSIEPERIYVYNLTNKTTVLDYLTDNTTASASRPKLNKFIFGGILNKEAVTNGRGLTYKVRITNQIKNLIKNADSTNVKLGVVVTEDIAVSTFNKLKTSNSIISSVPTASVLNPLGTILFGGHPAVPEDKRLRLEIIYTKPNQ</sequence>
<evidence type="ECO:0000313" key="1">
    <source>
        <dbReference type="EMBL" id="OAZ03511.1"/>
    </source>
</evidence>
<dbReference type="Pfam" id="PF14092">
    <property type="entry name" value="DUF4270"/>
    <property type="match status" value="1"/>
</dbReference>
<name>A0A199XQI1_9FLAO</name>
<evidence type="ECO:0008006" key="3">
    <source>
        <dbReference type="Google" id="ProtNLM"/>
    </source>
</evidence>
<reference evidence="1 2" key="1">
    <citation type="submission" date="2016-06" db="EMBL/GenBank/DDBJ databases">
        <title>Draft genome sequence of Flavobacterium succinicans strain DD5b.</title>
        <authorList>
            <person name="Poehlein A."/>
            <person name="Daniel R."/>
            <person name="Simeonova D.D."/>
        </authorList>
    </citation>
    <scope>NUCLEOTIDE SEQUENCE [LARGE SCALE GENOMIC DNA]</scope>
    <source>
        <strain evidence="1 2">DD5b</strain>
    </source>
</reference>
<dbReference type="InterPro" id="IPR025366">
    <property type="entry name" value="DUF4270"/>
</dbReference>
<dbReference type="Proteomes" id="UP000093807">
    <property type="component" value="Unassembled WGS sequence"/>
</dbReference>
<dbReference type="PATRIC" id="fig|29536.5.peg.2399"/>
<gene>
    <name evidence="1" type="ORF">FLB_23000</name>
</gene>
<accession>A0A199XQI1</accession>
<evidence type="ECO:0000313" key="2">
    <source>
        <dbReference type="Proteomes" id="UP000093807"/>
    </source>
</evidence>
<dbReference type="RefSeq" id="WP_064716063.1">
    <property type="nucleotide sequence ID" value="NZ_JMTM01000060.1"/>
</dbReference>